<dbReference type="PANTHER" id="PTHR15127:SF32">
    <property type="entry name" value="HEAVYWEIGHT, ISOFORM A"/>
    <property type="match status" value="1"/>
</dbReference>
<dbReference type="EMBL" id="ABJB010984708">
    <property type="status" value="NOT_ANNOTATED_CDS"/>
    <property type="molecule type" value="Genomic_DNA"/>
</dbReference>
<reference evidence="3 5" key="1">
    <citation type="submission" date="2008-03" db="EMBL/GenBank/DDBJ databases">
        <title>Annotation of Ixodes scapularis.</title>
        <authorList>
            <consortium name="Ixodes scapularis Genome Project Consortium"/>
            <person name="Caler E."/>
            <person name="Hannick L.I."/>
            <person name="Bidwell S."/>
            <person name="Joardar V."/>
            <person name="Thiagarajan M."/>
            <person name="Amedeo P."/>
            <person name="Galinsky K.J."/>
            <person name="Schobel S."/>
            <person name="Inman J."/>
            <person name="Hostetler J."/>
            <person name="Miller J."/>
            <person name="Hammond M."/>
            <person name="Megy K."/>
            <person name="Lawson D."/>
            <person name="Kodira C."/>
            <person name="Sutton G."/>
            <person name="Meyer J."/>
            <person name="Hill C.A."/>
            <person name="Birren B."/>
            <person name="Nene V."/>
            <person name="Collins F."/>
            <person name="Alarcon-Chaidez F."/>
            <person name="Wikel S."/>
            <person name="Strausberg R."/>
        </authorList>
    </citation>
    <scope>NUCLEOTIDE SEQUENCE [LARGE SCALE GENOMIC DNA]</scope>
    <source>
        <strain evidence="5">Wikel</strain>
        <strain evidence="3">Wikel colony</strain>
    </source>
</reference>
<dbReference type="EMBL" id="ABJB010199615">
    <property type="status" value="NOT_ANNOTATED_CDS"/>
    <property type="molecule type" value="Genomic_DNA"/>
</dbReference>
<name>B7PK27_IXOSC</name>
<dbReference type="EnsemblMetazoa" id="ISCW004668-RA">
    <property type="protein sequence ID" value="ISCW004668-PA"/>
    <property type="gene ID" value="ISCW004668"/>
</dbReference>
<evidence type="ECO:0000313" key="4">
    <source>
        <dbReference type="EnsemblMetazoa" id="ISCW004668-PA"/>
    </source>
</evidence>
<dbReference type="InterPro" id="IPR051846">
    <property type="entry name" value="SH2_domain_adapters"/>
</dbReference>
<feature type="compositionally biased region" description="Basic and acidic residues" evidence="2">
    <location>
        <begin position="16"/>
        <end position="27"/>
    </location>
</feature>
<feature type="region of interest" description="Disordered" evidence="2">
    <location>
        <begin position="16"/>
        <end position="144"/>
    </location>
</feature>
<reference evidence="4" key="2">
    <citation type="submission" date="2020-05" db="UniProtKB">
        <authorList>
            <consortium name="EnsemblMetazoa"/>
        </authorList>
    </citation>
    <scope>IDENTIFICATION</scope>
    <source>
        <strain evidence="4">wikel</strain>
    </source>
</reference>
<organism>
    <name type="scientific">Ixodes scapularis</name>
    <name type="common">Black-legged tick</name>
    <name type="synonym">Deer tick</name>
    <dbReference type="NCBI Taxonomy" id="6945"/>
    <lineage>
        <taxon>Eukaryota</taxon>
        <taxon>Metazoa</taxon>
        <taxon>Ecdysozoa</taxon>
        <taxon>Arthropoda</taxon>
        <taxon>Chelicerata</taxon>
        <taxon>Arachnida</taxon>
        <taxon>Acari</taxon>
        <taxon>Parasitiformes</taxon>
        <taxon>Ixodida</taxon>
        <taxon>Ixodoidea</taxon>
        <taxon>Ixodidae</taxon>
        <taxon>Ixodinae</taxon>
        <taxon>Ixodes</taxon>
    </lineage>
</organism>
<dbReference type="InterPro" id="IPR036860">
    <property type="entry name" value="SH2_dom_sf"/>
</dbReference>
<dbReference type="OrthoDB" id="5914531at2759"/>
<dbReference type="Gene3D" id="3.30.505.10">
    <property type="entry name" value="SH2 domain"/>
    <property type="match status" value="1"/>
</dbReference>
<dbReference type="HOGENOM" id="CLU_479209_0_0_1"/>
<feature type="region of interest" description="Disordered" evidence="2">
    <location>
        <begin position="375"/>
        <end position="438"/>
    </location>
</feature>
<dbReference type="VEuPathDB" id="VectorBase:ISCP_002650"/>
<feature type="compositionally biased region" description="Low complexity" evidence="2">
    <location>
        <begin position="102"/>
        <end position="122"/>
    </location>
</feature>
<feature type="compositionally biased region" description="Polar residues" evidence="2">
    <location>
        <begin position="337"/>
        <end position="351"/>
    </location>
</feature>
<feature type="compositionally biased region" description="Basic and acidic residues" evidence="2">
    <location>
        <begin position="394"/>
        <end position="413"/>
    </location>
</feature>
<feature type="compositionally biased region" description="Low complexity" evidence="2">
    <location>
        <begin position="375"/>
        <end position="392"/>
    </location>
</feature>
<dbReference type="PANTHER" id="PTHR15127">
    <property type="entry name" value="HEAVYWEIGHT, ISOFORM A"/>
    <property type="match status" value="1"/>
</dbReference>
<dbReference type="SUPFAM" id="SSF55550">
    <property type="entry name" value="SH2 domain"/>
    <property type="match status" value="1"/>
</dbReference>
<dbReference type="VEuPathDB" id="VectorBase:ISCW004668"/>
<dbReference type="Proteomes" id="UP000001555">
    <property type="component" value="Unassembled WGS sequence"/>
</dbReference>
<keyword evidence="5" id="KW-1185">Reference proteome</keyword>
<dbReference type="EMBL" id="ABJB010241502">
    <property type="status" value="NOT_ANNOTATED_CDS"/>
    <property type="molecule type" value="Genomic_DNA"/>
</dbReference>
<dbReference type="STRING" id="6945.B7PK27"/>
<evidence type="ECO:0000313" key="3">
    <source>
        <dbReference type="EMBL" id="EEC06949.1"/>
    </source>
</evidence>
<feature type="compositionally biased region" description="Low complexity" evidence="2">
    <location>
        <begin position="253"/>
        <end position="265"/>
    </location>
</feature>
<dbReference type="GO" id="GO:0001784">
    <property type="term" value="F:phosphotyrosine residue binding"/>
    <property type="evidence" value="ECO:0000318"/>
    <property type="project" value="GO_Central"/>
</dbReference>
<protein>
    <recommendedName>
        <fullName evidence="6">SH2 domain-containing protein</fullName>
    </recommendedName>
</protein>
<dbReference type="PaxDb" id="6945-B7PK27"/>
<dbReference type="EMBL" id="ABJB010922104">
    <property type="status" value="NOT_ANNOTATED_CDS"/>
    <property type="molecule type" value="Genomic_DNA"/>
</dbReference>
<gene>
    <name evidence="3" type="ORF">IscW_ISCW004668</name>
</gene>
<keyword evidence="1" id="KW-0727">SH2 domain</keyword>
<evidence type="ECO:0000313" key="5">
    <source>
        <dbReference type="Proteomes" id="UP000001555"/>
    </source>
</evidence>
<dbReference type="EMBL" id="ABJB010216267">
    <property type="status" value="NOT_ANNOTATED_CDS"/>
    <property type="molecule type" value="Genomic_DNA"/>
</dbReference>
<evidence type="ECO:0008006" key="6">
    <source>
        <dbReference type="Google" id="ProtNLM"/>
    </source>
</evidence>
<feature type="region of interest" description="Disordered" evidence="2">
    <location>
        <begin position="251"/>
        <end position="362"/>
    </location>
</feature>
<dbReference type="EMBL" id="DS730006">
    <property type="protein sequence ID" value="EEC06949.1"/>
    <property type="molecule type" value="Genomic_DNA"/>
</dbReference>
<dbReference type="VEuPathDB" id="VectorBase:ISCI004668"/>
<evidence type="ECO:0000256" key="1">
    <source>
        <dbReference type="ARBA" id="ARBA00022999"/>
    </source>
</evidence>
<feature type="compositionally biased region" description="Basic and acidic residues" evidence="2">
    <location>
        <begin position="300"/>
        <end position="319"/>
    </location>
</feature>
<proteinExistence type="predicted"/>
<sequence length="569" mass="60759">MARQRHIYETAFDSRVRQREPEMDLDRLAQSPVLAGLGPAQNNSNNNNPTRVGPLFPVPGASGGGAVAGLRKVGGVAARPTSSGSSSASSLQDGCPKPPPHQGSSGSGSSQPGASQQPMAAPRGSSSGAVPVPAARGQPGHGKVNINCLKGKLWPNGSRRHPIKSGVTYIHPSIQPSMPSADKAIYQNHPLPQSPGADKSASQVAMAVKRSIHAGGIKVLPSEPVRRTRHNHRREGEPMALAPVLLNGFQATSSDNVSSSSSSDNSPRKPDEKRGRHAPPLPHALGALHNGAHQSPSSDTRPEGDYDRPWDLPRLKHTESPPQVPGHRVAKPPALHSPTQANGPTPSSSADAATDVNADRRPADKRMLACRSAFQPQLQPQPQPLHSQSPSSDTRPEGDYDRPWDLPRLKHTESPPQVPGHRVAKPPALHSPTQANGVNAGDEVTVSRSCAGCLYSNCKLVQGASLCEPSSFVKCSCFIVCISNYCILFILLNYVHRDGASGTCQAQWSARGFMHMKIVHNEDGKFILGQFSKPFESIPEMIHHYSVNKLPIKGAEHMSLLYPVIDQLL</sequence>
<dbReference type="InParanoid" id="B7PK27"/>
<evidence type="ECO:0000256" key="2">
    <source>
        <dbReference type="SAM" id="MobiDB-lite"/>
    </source>
</evidence>
<dbReference type="AlphaFoldDB" id="B7PK27"/>
<accession>B7PK27</accession>